<dbReference type="KEGG" id="cdu:CD36_71250"/>
<dbReference type="Pfam" id="PF05773">
    <property type="entry name" value="RWD"/>
    <property type="match status" value="1"/>
</dbReference>
<proteinExistence type="predicted"/>
<dbReference type="EMBL" id="FM992694">
    <property type="protein sequence ID" value="CAX40679.1"/>
    <property type="molecule type" value="Genomic_DNA"/>
</dbReference>
<evidence type="ECO:0000313" key="3">
    <source>
        <dbReference type="CGD" id="CAL0000170282"/>
    </source>
</evidence>
<feature type="compositionally biased region" description="Acidic residues" evidence="1">
    <location>
        <begin position="79"/>
        <end position="93"/>
    </location>
</feature>
<dbReference type="InterPro" id="IPR016135">
    <property type="entry name" value="UBQ-conjugating_enzyme/RWD"/>
</dbReference>
<evidence type="ECO:0000256" key="1">
    <source>
        <dbReference type="SAM" id="MobiDB-lite"/>
    </source>
</evidence>
<evidence type="ECO:0000259" key="2">
    <source>
        <dbReference type="PROSITE" id="PS50908"/>
    </source>
</evidence>
<dbReference type="PROSITE" id="PS50908">
    <property type="entry name" value="RWD"/>
    <property type="match status" value="1"/>
</dbReference>
<protein>
    <submittedName>
        <fullName evidence="4">Protein Gir2 homologue, putative</fullName>
    </submittedName>
</protein>
<sequence length="263" mass="31237">MDPIEEQSQEIEVLQSIYPDELTIIDNTNFIIRIDLDTPSERNHSLNLHVKYPPNYPEVIPQLSIEIAEPTNGDNNSDYYEDEDEEDDEEDNDDDDIKLALNMAETIEFDSKIDLNDKLMNKLLKESELNLGIPMIFNLITILKEESENLFNEKLILKQNQFNQQQKIKELNEQKKFHGIKVTEKSWLNWRNKFRKEMNYELYDKQRFEIMHKGKLTGKQIFEKGLANDETEEIEQEIKQEIKQDKDKNKDKDKDIVEGIKRL</sequence>
<name>B9WK28_CANDC</name>
<dbReference type="InterPro" id="IPR040213">
    <property type="entry name" value="GIR2-like"/>
</dbReference>
<organism evidence="4 5">
    <name type="scientific">Candida dubliniensis (strain CD36 / ATCC MYA-646 / CBS 7987 / NCPF 3949 / NRRL Y-17841)</name>
    <name type="common">Yeast</name>
    <dbReference type="NCBI Taxonomy" id="573826"/>
    <lineage>
        <taxon>Eukaryota</taxon>
        <taxon>Fungi</taxon>
        <taxon>Dikarya</taxon>
        <taxon>Ascomycota</taxon>
        <taxon>Saccharomycotina</taxon>
        <taxon>Pichiomycetes</taxon>
        <taxon>Debaryomycetaceae</taxon>
        <taxon>Candida/Lodderomyces clade</taxon>
        <taxon>Candida</taxon>
    </lineage>
</organism>
<dbReference type="Proteomes" id="UP000002605">
    <property type="component" value="Chromosome 7"/>
</dbReference>
<reference evidence="4 5" key="1">
    <citation type="journal article" date="2009" name="Genome Res.">
        <title>Comparative genomics of the fungal pathogens Candida dubliniensis and Candida albicans.</title>
        <authorList>
            <person name="Jackson A.P."/>
            <person name="Gamble J.A."/>
            <person name="Yeomans T."/>
            <person name="Moran G.P."/>
            <person name="Saunders D."/>
            <person name="Harris D."/>
            <person name="Aslett M."/>
            <person name="Barrell J.F."/>
            <person name="Butler G."/>
            <person name="Citiulo F."/>
            <person name="Coleman D.C."/>
            <person name="de Groot P.W.J."/>
            <person name="Goodwin T.J."/>
            <person name="Quail M.A."/>
            <person name="McQuillan J."/>
            <person name="Munro C.A."/>
            <person name="Pain A."/>
            <person name="Poulter R.T."/>
            <person name="Rajandream M.A."/>
            <person name="Renauld H."/>
            <person name="Spiering M.J."/>
            <person name="Tivey A."/>
            <person name="Gow N.A.R."/>
            <person name="Barrell B."/>
            <person name="Sullivan D.J."/>
            <person name="Berriman M."/>
        </authorList>
    </citation>
    <scope>NUCLEOTIDE SEQUENCE [LARGE SCALE GENOMIC DNA]</scope>
    <source>
        <strain evidence="5">CD36 / ATCC MYA-646 / CBS 7987 / NCPF 3949 / NRRL Y-17841</strain>
    </source>
</reference>
<dbReference type="VEuPathDB" id="FungiDB:CD36_71250"/>
<dbReference type="InterPro" id="IPR006575">
    <property type="entry name" value="RWD_dom"/>
</dbReference>
<evidence type="ECO:0000313" key="4">
    <source>
        <dbReference type="EMBL" id="CAX40679.1"/>
    </source>
</evidence>
<dbReference type="PANTHER" id="PTHR12292">
    <property type="entry name" value="RWD DOMAIN-CONTAINING PROTEIN"/>
    <property type="match status" value="1"/>
</dbReference>
<dbReference type="GeneID" id="8049312"/>
<dbReference type="SUPFAM" id="SSF54495">
    <property type="entry name" value="UBC-like"/>
    <property type="match status" value="1"/>
</dbReference>
<feature type="region of interest" description="Disordered" evidence="1">
    <location>
        <begin position="67"/>
        <end position="93"/>
    </location>
</feature>
<feature type="region of interest" description="Disordered" evidence="1">
    <location>
        <begin position="239"/>
        <end position="263"/>
    </location>
</feature>
<dbReference type="SMART" id="SM00591">
    <property type="entry name" value="RWD"/>
    <property type="match status" value="1"/>
</dbReference>
<dbReference type="CGD" id="CAL0000170282">
    <property type="gene designation" value="Cd36_71250"/>
</dbReference>
<dbReference type="AlphaFoldDB" id="B9WK28"/>
<dbReference type="eggNOG" id="KOG4018">
    <property type="taxonomic scope" value="Eukaryota"/>
</dbReference>
<evidence type="ECO:0000313" key="5">
    <source>
        <dbReference type="Proteomes" id="UP000002605"/>
    </source>
</evidence>
<accession>B9WK28</accession>
<dbReference type="RefSeq" id="XP_002421345.1">
    <property type="nucleotide sequence ID" value="XM_002421300.1"/>
</dbReference>
<feature type="domain" description="RWD" evidence="2">
    <location>
        <begin position="9"/>
        <end position="150"/>
    </location>
</feature>
<dbReference type="Gene3D" id="3.10.110.10">
    <property type="entry name" value="Ubiquitin Conjugating Enzyme"/>
    <property type="match status" value="1"/>
</dbReference>
<keyword evidence="5" id="KW-1185">Reference proteome</keyword>
<dbReference type="OrthoDB" id="277175at2759"/>
<dbReference type="HOGENOM" id="CLU_084528_0_0_1"/>
<gene>
    <name evidence="3" type="ordered locus">Cd36_71250</name>
    <name evidence="4" type="ORF">CD36_71250</name>
</gene>